<evidence type="ECO:0000259" key="4">
    <source>
        <dbReference type="SMART" id="SM00906"/>
    </source>
</evidence>
<dbReference type="InterPro" id="IPR007219">
    <property type="entry name" value="XnlR_reg_dom"/>
</dbReference>
<evidence type="ECO:0000256" key="3">
    <source>
        <dbReference type="SAM" id="MobiDB-lite"/>
    </source>
</evidence>
<dbReference type="GO" id="GO:0006351">
    <property type="term" value="P:DNA-templated transcription"/>
    <property type="evidence" value="ECO:0007669"/>
    <property type="project" value="InterPro"/>
</dbReference>
<dbReference type="GO" id="GO:0005634">
    <property type="term" value="C:nucleus"/>
    <property type="evidence" value="ECO:0007669"/>
    <property type="project" value="UniProtKB-SubCell"/>
</dbReference>
<dbReference type="Pfam" id="PF04082">
    <property type="entry name" value="Fungal_trans"/>
    <property type="match status" value="1"/>
</dbReference>
<keyword evidence="2" id="KW-0539">Nucleus</keyword>
<evidence type="ECO:0000256" key="1">
    <source>
        <dbReference type="ARBA" id="ARBA00004123"/>
    </source>
</evidence>
<dbReference type="InterPro" id="IPR050613">
    <property type="entry name" value="Sec_Metabolite_Reg"/>
</dbReference>
<feature type="domain" description="Xylanolytic transcriptional activator regulatory" evidence="4">
    <location>
        <begin position="134"/>
        <end position="207"/>
    </location>
</feature>
<dbReference type="GO" id="GO:0008270">
    <property type="term" value="F:zinc ion binding"/>
    <property type="evidence" value="ECO:0007669"/>
    <property type="project" value="InterPro"/>
</dbReference>
<accession>A0A0D2BP11</accession>
<dbReference type="Proteomes" id="UP000053328">
    <property type="component" value="Unassembled WGS sequence"/>
</dbReference>
<name>A0A0D2BP11_9EURO</name>
<dbReference type="CDD" id="cd12148">
    <property type="entry name" value="fungal_TF_MHR"/>
    <property type="match status" value="1"/>
</dbReference>
<dbReference type="HOGENOM" id="CLU_542947_0_0_1"/>
<sequence length="540" mass="60602">MGSDVLEFYPDAHLALRLWNVYINSVDPVVKLLHIPTIQSTIVATILDPRSAQPSKVALTFAIYYAAITALCHDDDHEPLELPCEKLALLNRYKLCLDQLLVVPDLMDRPELAALQALAIYATCLRANEVGRKVWVLVGLAIRLAQSIGLHRDGASLRLSPFETEMRLRLWWHLCVLESRSPEDQGSPPTVDVTNRELRLPLNVNDNQIYPDMTHFPTESAGWTEMSFFLIQTESCRLLHPVLDTHGQHSLDAYLDITEKRKIIQQRSQYLYAKYSESGTPLGRLAAQHGTTGYKKMEFVLRLREEISLRKQKGSQGDPTPDVFQQSFKLACEDLESNQVLSNGDFGSRFKWFFNIYTPWYAIAYVLRCLSSSPPGIETGPASALVEEVFSRAMSLHDSHSGGLDGDYGHQSIWRYINVLRYQALSARHQRTQASMSTSDDDRIQTSNSGPDCIKTSQSLIDTAMTGKTATMDETTVVPESSQEFITGPSQNLFSPLDLSMPEIPFLPDWNAVINGCLTDDVYETNSTFWDDGPAASAQF</sequence>
<comment type="subcellular location">
    <subcellularLocation>
        <location evidence="1">Nucleus</location>
    </subcellularLocation>
</comment>
<dbReference type="AlphaFoldDB" id="A0A0D2BP11"/>
<dbReference type="GO" id="GO:0003677">
    <property type="term" value="F:DNA binding"/>
    <property type="evidence" value="ECO:0007669"/>
    <property type="project" value="InterPro"/>
</dbReference>
<dbReference type="RefSeq" id="XP_016233065.1">
    <property type="nucleotide sequence ID" value="XM_016382362.1"/>
</dbReference>
<proteinExistence type="predicted"/>
<gene>
    <name evidence="5" type="ORF">PV08_08036</name>
</gene>
<feature type="region of interest" description="Disordered" evidence="3">
    <location>
        <begin position="431"/>
        <end position="452"/>
    </location>
</feature>
<dbReference type="PANTHER" id="PTHR31001:SF85">
    <property type="entry name" value="ZN(II)2CYS6 TRANSCRIPTION FACTOR (EUROFUNG)"/>
    <property type="match status" value="1"/>
</dbReference>
<dbReference type="PANTHER" id="PTHR31001">
    <property type="entry name" value="UNCHARACTERIZED TRANSCRIPTIONAL REGULATORY PROTEIN"/>
    <property type="match status" value="1"/>
</dbReference>
<evidence type="ECO:0000256" key="2">
    <source>
        <dbReference type="ARBA" id="ARBA00023242"/>
    </source>
</evidence>
<dbReference type="EMBL" id="KN847497">
    <property type="protein sequence ID" value="KIW12849.1"/>
    <property type="molecule type" value="Genomic_DNA"/>
</dbReference>
<dbReference type="SMART" id="SM00906">
    <property type="entry name" value="Fungal_trans"/>
    <property type="match status" value="1"/>
</dbReference>
<keyword evidence="6" id="KW-1185">Reference proteome</keyword>
<protein>
    <recommendedName>
        <fullName evidence="4">Xylanolytic transcriptional activator regulatory domain-containing protein</fullName>
    </recommendedName>
</protein>
<evidence type="ECO:0000313" key="5">
    <source>
        <dbReference type="EMBL" id="KIW12849.1"/>
    </source>
</evidence>
<reference evidence="5 6" key="1">
    <citation type="submission" date="2015-01" db="EMBL/GenBank/DDBJ databases">
        <title>The Genome Sequence of Exophiala spinifera CBS89968.</title>
        <authorList>
            <consortium name="The Broad Institute Genomics Platform"/>
            <person name="Cuomo C."/>
            <person name="de Hoog S."/>
            <person name="Gorbushina A."/>
            <person name="Stielow B."/>
            <person name="Teixiera M."/>
            <person name="Abouelleil A."/>
            <person name="Chapman S.B."/>
            <person name="Priest M."/>
            <person name="Young S.K."/>
            <person name="Wortman J."/>
            <person name="Nusbaum C."/>
            <person name="Birren B."/>
        </authorList>
    </citation>
    <scope>NUCLEOTIDE SEQUENCE [LARGE SCALE GENOMIC DNA]</scope>
    <source>
        <strain evidence="5 6">CBS 89968</strain>
    </source>
</reference>
<evidence type="ECO:0000313" key="6">
    <source>
        <dbReference type="Proteomes" id="UP000053328"/>
    </source>
</evidence>
<dbReference type="OrthoDB" id="424974at2759"/>
<dbReference type="VEuPathDB" id="FungiDB:PV08_08036"/>
<dbReference type="GeneID" id="27335119"/>
<organism evidence="5 6">
    <name type="scientific">Exophiala spinifera</name>
    <dbReference type="NCBI Taxonomy" id="91928"/>
    <lineage>
        <taxon>Eukaryota</taxon>
        <taxon>Fungi</taxon>
        <taxon>Dikarya</taxon>
        <taxon>Ascomycota</taxon>
        <taxon>Pezizomycotina</taxon>
        <taxon>Eurotiomycetes</taxon>
        <taxon>Chaetothyriomycetidae</taxon>
        <taxon>Chaetothyriales</taxon>
        <taxon>Herpotrichiellaceae</taxon>
        <taxon>Exophiala</taxon>
    </lineage>
</organism>